<evidence type="ECO:0000256" key="4">
    <source>
        <dbReference type="SAM" id="MobiDB-lite"/>
    </source>
</evidence>
<keyword evidence="6" id="KW-1185">Reference proteome</keyword>
<dbReference type="GO" id="GO:0015031">
    <property type="term" value="P:protein transport"/>
    <property type="evidence" value="ECO:0007669"/>
    <property type="project" value="InterPro"/>
</dbReference>
<dbReference type="OrthoDB" id="196308at2759"/>
<keyword evidence="2" id="KW-0150">Chloroplast</keyword>
<dbReference type="AlphaFoldDB" id="A0A830HQY2"/>
<dbReference type="Pfam" id="PF04278">
    <property type="entry name" value="Tic22"/>
    <property type="match status" value="1"/>
</dbReference>
<accession>A0A830HQY2</accession>
<evidence type="ECO:0000313" key="6">
    <source>
        <dbReference type="Proteomes" id="UP000660262"/>
    </source>
</evidence>
<feature type="compositionally biased region" description="Acidic residues" evidence="4">
    <location>
        <begin position="76"/>
        <end position="87"/>
    </location>
</feature>
<comment type="subcellular location">
    <subcellularLocation>
        <location evidence="1">Plastid</location>
        <location evidence="1">Chloroplast</location>
    </subcellularLocation>
</comment>
<evidence type="ECO:0000256" key="3">
    <source>
        <dbReference type="ARBA" id="ARBA00022640"/>
    </source>
</evidence>
<name>A0A830HQY2_9CHLO</name>
<protein>
    <submittedName>
        <fullName evidence="5">Uncharacterized protein</fullName>
    </submittedName>
</protein>
<feature type="compositionally biased region" description="Basic residues" evidence="4">
    <location>
        <begin position="111"/>
        <end position="125"/>
    </location>
</feature>
<organism evidence="5 6">
    <name type="scientific">Pycnococcus provasolii</name>
    <dbReference type="NCBI Taxonomy" id="41880"/>
    <lineage>
        <taxon>Eukaryota</taxon>
        <taxon>Viridiplantae</taxon>
        <taxon>Chlorophyta</taxon>
        <taxon>Pseudoscourfieldiophyceae</taxon>
        <taxon>Pseudoscourfieldiales</taxon>
        <taxon>Pycnococcaceae</taxon>
        <taxon>Pycnococcus</taxon>
    </lineage>
</organism>
<keyword evidence="3" id="KW-0934">Plastid</keyword>
<reference evidence="5" key="1">
    <citation type="submission" date="2020-10" db="EMBL/GenBank/DDBJ databases">
        <title>Unveiling of a novel bifunctional photoreceptor, Dualchrome1, isolated from a cosmopolitan green alga.</title>
        <authorList>
            <person name="Suzuki S."/>
            <person name="Kawachi M."/>
        </authorList>
    </citation>
    <scope>NUCLEOTIDE SEQUENCE</scope>
    <source>
        <strain evidence="5">NIES 2893</strain>
    </source>
</reference>
<dbReference type="Gene3D" id="3.40.1350.100">
    <property type="match status" value="1"/>
</dbReference>
<proteinExistence type="predicted"/>
<feature type="region of interest" description="Disordered" evidence="4">
    <location>
        <begin position="424"/>
        <end position="471"/>
    </location>
</feature>
<dbReference type="PANTHER" id="PTHR33926:SF4">
    <property type="entry name" value="PROTEIN TIC 22, CHLOROPLASTIC"/>
    <property type="match status" value="1"/>
</dbReference>
<comment type="caution">
    <text evidence="5">The sequence shown here is derived from an EMBL/GenBank/DDBJ whole genome shotgun (WGS) entry which is preliminary data.</text>
</comment>
<dbReference type="GO" id="GO:0009507">
    <property type="term" value="C:chloroplast"/>
    <property type="evidence" value="ECO:0007669"/>
    <property type="project" value="UniProtKB-SubCell"/>
</dbReference>
<dbReference type="Proteomes" id="UP000660262">
    <property type="component" value="Unassembled WGS sequence"/>
</dbReference>
<feature type="region of interest" description="Disordered" evidence="4">
    <location>
        <begin position="67"/>
        <end position="134"/>
    </location>
</feature>
<dbReference type="InterPro" id="IPR007378">
    <property type="entry name" value="Tic22-like"/>
</dbReference>
<evidence type="ECO:0000313" key="5">
    <source>
        <dbReference type="EMBL" id="GHP09328.1"/>
    </source>
</evidence>
<evidence type="ECO:0000256" key="2">
    <source>
        <dbReference type="ARBA" id="ARBA00022528"/>
    </source>
</evidence>
<dbReference type="EMBL" id="BNJQ01000024">
    <property type="protein sequence ID" value="GHP09328.1"/>
    <property type="molecule type" value="Genomic_DNA"/>
</dbReference>
<dbReference type="PANTHER" id="PTHR33926">
    <property type="entry name" value="PROTEIN TIC 22, CHLOROPLASTIC"/>
    <property type="match status" value="1"/>
</dbReference>
<gene>
    <name evidence="5" type="ORF">PPROV_000806400</name>
</gene>
<evidence type="ECO:0000256" key="1">
    <source>
        <dbReference type="ARBA" id="ARBA00004229"/>
    </source>
</evidence>
<feature type="compositionally biased region" description="Basic and acidic residues" evidence="4">
    <location>
        <begin position="461"/>
        <end position="471"/>
    </location>
</feature>
<sequence length="471" mass="51537">MPTLVRPAHVHFGLKHAAATLKQAAAVVVNGGTGRESADVVDALLQNTHAAPLARIPLPMPLWNLAKKSRKKREQDDDEDSDDEDDGDGKKKSSGDTEEDEWVRQLEAREQKHKRGNMNTKKKAIRERWEEANDPQRLTEELAAQDQKKFREVVRDLKKVETYKDNAMDVAEDYMKPRLEARDISDRLEGVTVYTVTSGPQKEVVFMTEDNVPDHKNLRDGVSASGGNVTKSRIPSKLALFFMDPEDCRQYAIQVQKAKADAHVTSLTLGEAYRVGLTKGPLAGGLPLHTAMRLVPDVREVKHAVQCYRDAGLHTKGTLGVPVYQAAGLSLTATDGEGHKRQLIPIFLSRVDIEAALIGAGLKGKGARDAVKKSVIEVGSLEEVLFQMQYAGSARVGQSGADESGGKIGAMIKEGPWDDVVLVPPGMSRSPNNVTDKKGGWRGVARKTETAGMPVSNGKEMYAKETEPIPR</sequence>